<dbReference type="OrthoDB" id="9812187at2"/>
<evidence type="ECO:0000256" key="1">
    <source>
        <dbReference type="ARBA" id="ARBA00022500"/>
    </source>
</evidence>
<dbReference type="Gene3D" id="3.40.1550.10">
    <property type="entry name" value="CheC-like"/>
    <property type="match status" value="1"/>
</dbReference>
<dbReference type="InterPro" id="IPR028976">
    <property type="entry name" value="CheC-like_sf"/>
</dbReference>
<keyword evidence="2" id="KW-0378">Hydrolase</keyword>
<proteinExistence type="predicted"/>
<sequence length="202" mass="21385">MGYEKLEADHLDALKELGNIGAGNAVTALSTFLNTEINMEVVEAKLATFNEAANIFDSPEKEVAGVYLAISGDLKGHVLYLWPVQSAKAIAGMLMGMSPDELEFDEMTMSAISEIGNIMSGSYITALSSFTGMTFELSPPAVAIDMNSALLDGIISLTAVGDKVLIIQTSMIAYGIRIAGVLVVLFEPDSLLKLLESIGMGV</sequence>
<dbReference type="CDD" id="cd17909">
    <property type="entry name" value="CheC_ClassI"/>
    <property type="match status" value="1"/>
</dbReference>
<dbReference type="AlphaFoldDB" id="A0A2R4VXZ2"/>
<evidence type="ECO:0000259" key="3">
    <source>
        <dbReference type="Pfam" id="PF04509"/>
    </source>
</evidence>
<dbReference type="PANTHER" id="PTHR43693:SF1">
    <property type="entry name" value="PROTEIN PHOSPHATASE CHEZ"/>
    <property type="match status" value="1"/>
</dbReference>
<dbReference type="Pfam" id="PF04509">
    <property type="entry name" value="CheC"/>
    <property type="match status" value="1"/>
</dbReference>
<dbReference type="Pfam" id="PF13690">
    <property type="entry name" value="CheX"/>
    <property type="match status" value="1"/>
</dbReference>
<protein>
    <submittedName>
        <fullName evidence="5">Chemotaxis protein CheC</fullName>
    </submittedName>
</protein>
<accession>A0A2R4VXZ2</accession>
<evidence type="ECO:0000313" key="5">
    <source>
        <dbReference type="EMBL" id="AWB09409.1"/>
    </source>
</evidence>
<evidence type="ECO:0000313" key="6">
    <source>
        <dbReference type="Proteomes" id="UP000244792"/>
    </source>
</evidence>
<evidence type="ECO:0000256" key="2">
    <source>
        <dbReference type="ARBA" id="ARBA00022801"/>
    </source>
</evidence>
<keyword evidence="1" id="KW-0145">Chemotaxis</keyword>
<feature type="domain" description="CheC-like protein" evidence="3">
    <location>
        <begin position="10"/>
        <end position="41"/>
    </location>
</feature>
<feature type="domain" description="Chemotaxis phosphatase CheX-like" evidence="4">
    <location>
        <begin position="68"/>
        <end position="147"/>
    </location>
</feature>
<dbReference type="InterPro" id="IPR050992">
    <property type="entry name" value="CheZ_family_phosphatases"/>
</dbReference>
<name>A0A2R4VXZ2_THEAF</name>
<dbReference type="Proteomes" id="UP000244792">
    <property type="component" value="Chromosome"/>
</dbReference>
<dbReference type="GO" id="GO:0006935">
    <property type="term" value="P:chemotaxis"/>
    <property type="evidence" value="ECO:0007669"/>
    <property type="project" value="UniProtKB-KW"/>
</dbReference>
<reference evidence="5 6" key="1">
    <citation type="submission" date="2017-04" db="EMBL/GenBank/DDBJ databases">
        <title>Genomic insights into metabolism of Thermodesulfobium acidiphilum.</title>
        <authorList>
            <person name="Toshchakov S.V."/>
            <person name="Frolov E.N."/>
            <person name="Kublanov I.V."/>
            <person name="Samarov N.I."/>
            <person name="Novikov A."/>
            <person name="Lebedinsky A.V."/>
            <person name="Bonch-Osmolovskaya E.A."/>
            <person name="Chernyh N.A."/>
        </authorList>
    </citation>
    <scope>NUCLEOTIDE SEQUENCE [LARGE SCALE GENOMIC DNA]</scope>
    <source>
        <strain evidence="5 6">3127-1</strain>
    </source>
</reference>
<dbReference type="SUPFAM" id="SSF103039">
    <property type="entry name" value="CheC-like"/>
    <property type="match status" value="1"/>
</dbReference>
<keyword evidence="6" id="KW-1185">Reference proteome</keyword>
<dbReference type="EMBL" id="CP020921">
    <property type="protein sequence ID" value="AWB09409.1"/>
    <property type="molecule type" value="Genomic_DNA"/>
</dbReference>
<evidence type="ECO:0000259" key="4">
    <source>
        <dbReference type="Pfam" id="PF13690"/>
    </source>
</evidence>
<dbReference type="InterPro" id="IPR007597">
    <property type="entry name" value="CheC"/>
</dbReference>
<dbReference type="PANTHER" id="PTHR43693">
    <property type="entry name" value="PROTEIN PHOSPHATASE CHEZ"/>
    <property type="match status" value="1"/>
</dbReference>
<dbReference type="KEGG" id="taci:TDSAC_0019"/>
<organism evidence="5 6">
    <name type="scientific">Thermodesulfobium acidiphilum</name>
    <dbReference type="NCBI Taxonomy" id="1794699"/>
    <lineage>
        <taxon>Bacteria</taxon>
        <taxon>Pseudomonadati</taxon>
        <taxon>Thermodesulfobiota</taxon>
        <taxon>Thermodesulfobiia</taxon>
        <taxon>Thermodesulfobiales</taxon>
        <taxon>Thermodesulfobiaceae</taxon>
        <taxon>Thermodesulfobium</taxon>
    </lineage>
</organism>
<dbReference type="InterPro" id="IPR028051">
    <property type="entry name" value="CheX-like_dom"/>
</dbReference>
<dbReference type="GO" id="GO:0016787">
    <property type="term" value="F:hydrolase activity"/>
    <property type="evidence" value="ECO:0007669"/>
    <property type="project" value="UniProtKB-KW"/>
</dbReference>
<dbReference type="RefSeq" id="WP_108307644.1">
    <property type="nucleotide sequence ID" value="NZ_CP020921.1"/>
</dbReference>
<gene>
    <name evidence="5" type="ORF">TDSAC_0019</name>
</gene>